<dbReference type="GO" id="GO:0000166">
    <property type="term" value="F:nucleotide binding"/>
    <property type="evidence" value="ECO:0007669"/>
    <property type="project" value="InterPro"/>
</dbReference>
<keyword evidence="2" id="KW-0560">Oxidoreductase</keyword>
<protein>
    <submittedName>
        <fullName evidence="4">NADH-dependent dehydrogenase</fullName>
    </submittedName>
</protein>
<evidence type="ECO:0000313" key="5">
    <source>
        <dbReference type="Proteomes" id="UP000287352"/>
    </source>
</evidence>
<evidence type="ECO:0000259" key="3">
    <source>
        <dbReference type="Pfam" id="PF01408"/>
    </source>
</evidence>
<gene>
    <name evidence="4" type="ORF">KTT_50420</name>
</gene>
<comment type="similarity">
    <text evidence="1">Belongs to the Gfo/Idh/MocA family.</text>
</comment>
<comment type="caution">
    <text evidence="4">The sequence shown here is derived from an EMBL/GenBank/DDBJ whole genome shotgun (WGS) entry which is preliminary data.</text>
</comment>
<dbReference type="Proteomes" id="UP000287352">
    <property type="component" value="Unassembled WGS sequence"/>
</dbReference>
<dbReference type="GO" id="GO:0016491">
    <property type="term" value="F:oxidoreductase activity"/>
    <property type="evidence" value="ECO:0007669"/>
    <property type="project" value="UniProtKB-KW"/>
</dbReference>
<organism evidence="4 5">
    <name type="scientific">Tengunoibacter tsumagoiensis</name>
    <dbReference type="NCBI Taxonomy" id="2014871"/>
    <lineage>
        <taxon>Bacteria</taxon>
        <taxon>Bacillati</taxon>
        <taxon>Chloroflexota</taxon>
        <taxon>Ktedonobacteria</taxon>
        <taxon>Ktedonobacterales</taxon>
        <taxon>Dictyobacteraceae</taxon>
        <taxon>Tengunoibacter</taxon>
    </lineage>
</organism>
<reference evidence="5" key="1">
    <citation type="submission" date="2018-12" db="EMBL/GenBank/DDBJ databases">
        <title>Tengunoibacter tsumagoiensis gen. nov., sp. nov., Dictyobacter kobayashii sp. nov., D. alpinus sp. nov., and D. joshuensis sp. nov. and description of Dictyobacteraceae fam. nov. within the order Ktedonobacterales isolated from Tengu-no-mugimeshi.</title>
        <authorList>
            <person name="Wang C.M."/>
            <person name="Zheng Y."/>
            <person name="Sakai Y."/>
            <person name="Toyoda A."/>
            <person name="Minakuchi Y."/>
            <person name="Abe K."/>
            <person name="Yokota A."/>
            <person name="Yabe S."/>
        </authorList>
    </citation>
    <scope>NUCLEOTIDE SEQUENCE [LARGE SCALE GENOMIC DNA]</scope>
    <source>
        <strain evidence="5">Uno3</strain>
    </source>
</reference>
<dbReference type="SUPFAM" id="SSF51735">
    <property type="entry name" value="NAD(P)-binding Rossmann-fold domains"/>
    <property type="match status" value="1"/>
</dbReference>
<dbReference type="InterPro" id="IPR000683">
    <property type="entry name" value="Gfo/Idh/MocA-like_OxRdtase_N"/>
</dbReference>
<dbReference type="PANTHER" id="PTHR43708">
    <property type="entry name" value="CONSERVED EXPRESSED OXIDOREDUCTASE (EUROFUNG)"/>
    <property type="match status" value="1"/>
</dbReference>
<sequence length="354" mass="39207">MDLAQILLAAQPHVPAHYRPGIGIIGSGGIVRGAHLPAYQKYGLNVIGIYDIQPAATQAAQAQWSTLRIFETLDELLDNPDIEVVDIATHPAQRVELIQRALAAGKHVLSQKPFAPDLSTARMLVTEAEQRGLLLAVNQNGRWSPAWRVATLLLQQQAIGSLLAVTHLFETSFAWRPGSPFDLIPHSTTYDYAIHWIDIIRCWLEDYQLSNVRAQEYRTPNQPLESKSDWGMSAEFSYQHGVRAFIHCIGGTETSRQGHPFWLHGTQGTIRGCALGNDFIELERDGVFSRFDLKGSWFPDGFAGAMGELLSAIAEQREPYNSARHNLLTLEMTLAACQSEDADGQPVAFEEVPA</sequence>
<evidence type="ECO:0000313" key="4">
    <source>
        <dbReference type="EMBL" id="GCE15183.1"/>
    </source>
</evidence>
<feature type="domain" description="Gfo/Idh/MocA-like oxidoreductase N-terminal" evidence="3">
    <location>
        <begin position="22"/>
        <end position="138"/>
    </location>
</feature>
<evidence type="ECO:0000256" key="1">
    <source>
        <dbReference type="ARBA" id="ARBA00010928"/>
    </source>
</evidence>
<dbReference type="InterPro" id="IPR036291">
    <property type="entry name" value="NAD(P)-bd_dom_sf"/>
</dbReference>
<dbReference type="Gene3D" id="3.30.360.10">
    <property type="entry name" value="Dihydrodipicolinate Reductase, domain 2"/>
    <property type="match status" value="1"/>
</dbReference>
<dbReference type="InterPro" id="IPR051317">
    <property type="entry name" value="Gfo/Idh/MocA_oxidoreduct"/>
</dbReference>
<evidence type="ECO:0000256" key="2">
    <source>
        <dbReference type="ARBA" id="ARBA00023002"/>
    </source>
</evidence>
<dbReference type="EMBL" id="BIFR01000002">
    <property type="protein sequence ID" value="GCE15183.1"/>
    <property type="molecule type" value="Genomic_DNA"/>
</dbReference>
<keyword evidence="5" id="KW-1185">Reference proteome</keyword>
<dbReference type="AlphaFoldDB" id="A0A402A7Q9"/>
<dbReference type="Gene3D" id="3.40.50.720">
    <property type="entry name" value="NAD(P)-binding Rossmann-like Domain"/>
    <property type="match status" value="1"/>
</dbReference>
<dbReference type="Pfam" id="PF01408">
    <property type="entry name" value="GFO_IDH_MocA"/>
    <property type="match status" value="1"/>
</dbReference>
<proteinExistence type="inferred from homology"/>
<dbReference type="SUPFAM" id="SSF55347">
    <property type="entry name" value="Glyceraldehyde-3-phosphate dehydrogenase-like, C-terminal domain"/>
    <property type="match status" value="1"/>
</dbReference>
<accession>A0A402A7Q9</accession>
<dbReference type="RefSeq" id="WP_161975747.1">
    <property type="nucleotide sequence ID" value="NZ_BIFR01000002.1"/>
</dbReference>
<dbReference type="PANTHER" id="PTHR43708:SF5">
    <property type="entry name" value="CONSERVED EXPRESSED OXIDOREDUCTASE (EUROFUNG)-RELATED"/>
    <property type="match status" value="1"/>
</dbReference>
<name>A0A402A7Q9_9CHLR</name>